<proteinExistence type="predicted"/>
<dbReference type="InterPro" id="IPR038070">
    <property type="entry name" value="Rv2632c-like_sf"/>
</dbReference>
<comment type="caution">
    <text evidence="1">The sequence shown here is derived from an EMBL/GenBank/DDBJ whole genome shotgun (WGS) entry which is preliminary data.</text>
</comment>
<name>A0ABW4PGB2_9ACTN</name>
<dbReference type="SUPFAM" id="SSF143212">
    <property type="entry name" value="Rv2632c-like"/>
    <property type="match status" value="1"/>
</dbReference>
<keyword evidence="2" id="KW-1185">Reference proteome</keyword>
<dbReference type="RefSeq" id="WP_380897768.1">
    <property type="nucleotide sequence ID" value="NZ_JBHUFU010000003.1"/>
</dbReference>
<dbReference type="EMBL" id="JBHUFU010000003">
    <property type="protein sequence ID" value="MFD1829329.1"/>
    <property type="molecule type" value="Genomic_DNA"/>
</dbReference>
<accession>A0ABW4PGB2</accession>
<dbReference type="InterPro" id="IPR015057">
    <property type="entry name" value="Rv2632c-like"/>
</dbReference>
<reference evidence="2" key="1">
    <citation type="journal article" date="2019" name="Int. J. Syst. Evol. Microbiol.">
        <title>The Global Catalogue of Microorganisms (GCM) 10K type strain sequencing project: providing services to taxonomists for standard genome sequencing and annotation.</title>
        <authorList>
            <consortium name="The Broad Institute Genomics Platform"/>
            <consortium name="The Broad Institute Genome Sequencing Center for Infectious Disease"/>
            <person name="Wu L."/>
            <person name="Ma J."/>
        </authorList>
    </citation>
    <scope>NUCLEOTIDE SEQUENCE [LARGE SCALE GENOMIC DNA]</scope>
    <source>
        <strain evidence="2">CGMCC 4.7455</strain>
    </source>
</reference>
<dbReference type="Gene3D" id="3.30.160.240">
    <property type="entry name" value="Rv1738"/>
    <property type="match status" value="1"/>
</dbReference>
<evidence type="ECO:0000313" key="2">
    <source>
        <dbReference type="Proteomes" id="UP001597365"/>
    </source>
</evidence>
<sequence>MTHTRDWKVRLHLFEDRGTTKAHAVLDIGDTAVTGQGVARRNPHDRDIPEIGDELAAGRAMNDLAVKLLGIARDDIEGVSRPGP</sequence>
<evidence type="ECO:0000313" key="1">
    <source>
        <dbReference type="EMBL" id="MFD1829329.1"/>
    </source>
</evidence>
<dbReference type="Proteomes" id="UP001597365">
    <property type="component" value="Unassembled WGS sequence"/>
</dbReference>
<protein>
    <submittedName>
        <fullName evidence="1">DUF1876 domain-containing protein</fullName>
    </submittedName>
</protein>
<dbReference type="Pfam" id="PF08962">
    <property type="entry name" value="Rv2632c-like"/>
    <property type="match status" value="1"/>
</dbReference>
<organism evidence="1 2">
    <name type="scientific">Streptomyces desertarenae</name>
    <dbReference type="NCBI Taxonomy" id="2666184"/>
    <lineage>
        <taxon>Bacteria</taxon>
        <taxon>Bacillati</taxon>
        <taxon>Actinomycetota</taxon>
        <taxon>Actinomycetes</taxon>
        <taxon>Kitasatosporales</taxon>
        <taxon>Streptomycetaceae</taxon>
        <taxon>Streptomyces</taxon>
    </lineage>
</organism>
<gene>
    <name evidence="1" type="ORF">ACFSJS_06595</name>
</gene>